<reference evidence="5 6" key="1">
    <citation type="journal article" date="2024" name="Nat. Commun.">
        <title>Phylogenomics reveals the evolutionary origins of lichenization in chlorophyte algae.</title>
        <authorList>
            <person name="Puginier C."/>
            <person name="Libourel C."/>
            <person name="Otte J."/>
            <person name="Skaloud P."/>
            <person name="Haon M."/>
            <person name="Grisel S."/>
            <person name="Petersen M."/>
            <person name="Berrin J.G."/>
            <person name="Delaux P.M."/>
            <person name="Dal Grande F."/>
            <person name="Keller J."/>
        </authorList>
    </citation>
    <scope>NUCLEOTIDE SEQUENCE [LARGE SCALE GENOMIC DNA]</scope>
    <source>
        <strain evidence="5 6">SAG 245.80</strain>
    </source>
</reference>
<dbReference type="Gene3D" id="2.40.160.120">
    <property type="match status" value="1"/>
</dbReference>
<dbReference type="GO" id="GO:0032934">
    <property type="term" value="F:sterol binding"/>
    <property type="evidence" value="ECO:0007669"/>
    <property type="project" value="TreeGrafter"/>
</dbReference>
<keyword evidence="6" id="KW-1185">Reference proteome</keyword>
<gene>
    <name evidence="5" type="ORF">WJX81_001449</name>
</gene>
<evidence type="ECO:0000313" key="6">
    <source>
        <dbReference type="Proteomes" id="UP001445335"/>
    </source>
</evidence>
<accession>A0AAW1QV53</accession>
<evidence type="ECO:0008006" key="7">
    <source>
        <dbReference type="Google" id="ProtNLM"/>
    </source>
</evidence>
<proteinExistence type="inferred from homology"/>
<comment type="similarity">
    <text evidence="1 3">Belongs to the OSBP family.</text>
</comment>
<feature type="compositionally biased region" description="Basic and acidic residues" evidence="4">
    <location>
        <begin position="411"/>
        <end position="430"/>
    </location>
</feature>
<dbReference type="AlphaFoldDB" id="A0AAW1QV53"/>
<protein>
    <recommendedName>
        <fullName evidence="7">Oxysterol-binding protein</fullName>
    </recommendedName>
</protein>
<dbReference type="GO" id="GO:0016020">
    <property type="term" value="C:membrane"/>
    <property type="evidence" value="ECO:0007669"/>
    <property type="project" value="TreeGrafter"/>
</dbReference>
<dbReference type="GO" id="GO:0005829">
    <property type="term" value="C:cytosol"/>
    <property type="evidence" value="ECO:0007669"/>
    <property type="project" value="TreeGrafter"/>
</dbReference>
<evidence type="ECO:0000256" key="1">
    <source>
        <dbReference type="ARBA" id="ARBA00008842"/>
    </source>
</evidence>
<organism evidence="5 6">
    <name type="scientific">Elliptochloris bilobata</name>
    <dbReference type="NCBI Taxonomy" id="381761"/>
    <lineage>
        <taxon>Eukaryota</taxon>
        <taxon>Viridiplantae</taxon>
        <taxon>Chlorophyta</taxon>
        <taxon>core chlorophytes</taxon>
        <taxon>Trebouxiophyceae</taxon>
        <taxon>Trebouxiophyceae incertae sedis</taxon>
        <taxon>Elliptochloris clade</taxon>
        <taxon>Elliptochloris</taxon>
    </lineage>
</organism>
<dbReference type="SUPFAM" id="SSF144000">
    <property type="entry name" value="Oxysterol-binding protein-like"/>
    <property type="match status" value="1"/>
</dbReference>
<keyword evidence="2" id="KW-0597">Phosphoprotein</keyword>
<dbReference type="InterPro" id="IPR037239">
    <property type="entry name" value="OSBP_sf"/>
</dbReference>
<feature type="region of interest" description="Disordered" evidence="4">
    <location>
        <begin position="409"/>
        <end position="430"/>
    </location>
</feature>
<dbReference type="InterPro" id="IPR000648">
    <property type="entry name" value="Oxysterol-bd"/>
</dbReference>
<dbReference type="PROSITE" id="PS01013">
    <property type="entry name" value="OSBP"/>
    <property type="match status" value="1"/>
</dbReference>
<sequence length="430" mass="48100">MAHLFRRRSGLQLDRKALSKPLSGLRRQDRDLPAVAGRLEDFHDAEEAFLHLDAHQEGGLACTNQKLLEQQRLAILDLLKDFGKNLLMGNLNLINVSLPVKMFEPRSYLQKLADAWLYTNWLQAAAATKDPVERLRCVATWFVAGLQHVFQSWRKPFNPILGETWQAHLDDGTSIFLEQISHHPPVSAFQLIGPGAAFQFNGVSQPEVAYKANAIRTTARGVRHVSFPDGQRIEVSYPYYILRGILATAMPRGDVVGVARFVDHENRLCCEVTCGRQQGTAHWLLSRSEALRGTIFRFRSTNAELEARSNSVPAKPKSSFSSFSNAFTSVLSVSSSGRSPPELVPEEQLASCSGNWLSHLDWDGRRYWTLAETEARTWQVPKEALPSDARERADLVALGRGDLKAAQAAKEALETRQRADAKLRKDAGRH</sequence>
<evidence type="ECO:0000256" key="4">
    <source>
        <dbReference type="SAM" id="MobiDB-lite"/>
    </source>
</evidence>
<dbReference type="EMBL" id="JALJOU010000074">
    <property type="protein sequence ID" value="KAK9825405.1"/>
    <property type="molecule type" value="Genomic_DNA"/>
</dbReference>
<dbReference type="PANTHER" id="PTHR10972:SF205">
    <property type="entry name" value="OXYSTEROL-BINDING PROTEIN 1"/>
    <property type="match status" value="1"/>
</dbReference>
<name>A0AAW1QV53_9CHLO</name>
<dbReference type="Pfam" id="PF01237">
    <property type="entry name" value="Oxysterol_BP"/>
    <property type="match status" value="1"/>
</dbReference>
<evidence type="ECO:0000313" key="5">
    <source>
        <dbReference type="EMBL" id="KAK9825405.1"/>
    </source>
</evidence>
<evidence type="ECO:0000256" key="3">
    <source>
        <dbReference type="RuleBase" id="RU003844"/>
    </source>
</evidence>
<dbReference type="InterPro" id="IPR018494">
    <property type="entry name" value="Oxysterol-bd_CS"/>
</dbReference>
<evidence type="ECO:0000256" key="2">
    <source>
        <dbReference type="ARBA" id="ARBA00022553"/>
    </source>
</evidence>
<dbReference type="PANTHER" id="PTHR10972">
    <property type="entry name" value="OXYSTEROL-BINDING PROTEIN-RELATED"/>
    <property type="match status" value="1"/>
</dbReference>
<comment type="caution">
    <text evidence="5">The sequence shown here is derived from an EMBL/GenBank/DDBJ whole genome shotgun (WGS) entry which is preliminary data.</text>
</comment>
<dbReference type="Proteomes" id="UP001445335">
    <property type="component" value="Unassembled WGS sequence"/>
</dbReference>